<protein>
    <recommendedName>
        <fullName evidence="3">P-loop containing nucleoside triphosphate hydrolase protein</fullName>
    </recommendedName>
</protein>
<proteinExistence type="predicted"/>
<keyword evidence="2" id="KW-1185">Reference proteome</keyword>
<reference evidence="1" key="1">
    <citation type="journal article" date="2020" name="Stud. Mycol.">
        <title>101 Dothideomycetes genomes: a test case for predicting lifestyles and emergence of pathogens.</title>
        <authorList>
            <person name="Haridas S."/>
            <person name="Albert R."/>
            <person name="Binder M."/>
            <person name="Bloem J."/>
            <person name="Labutti K."/>
            <person name="Salamov A."/>
            <person name="Andreopoulos B."/>
            <person name="Baker S."/>
            <person name="Barry K."/>
            <person name="Bills G."/>
            <person name="Bluhm B."/>
            <person name="Cannon C."/>
            <person name="Castanera R."/>
            <person name="Culley D."/>
            <person name="Daum C."/>
            <person name="Ezra D."/>
            <person name="Gonzalez J."/>
            <person name="Henrissat B."/>
            <person name="Kuo A."/>
            <person name="Liang C."/>
            <person name="Lipzen A."/>
            <person name="Lutzoni F."/>
            <person name="Magnuson J."/>
            <person name="Mondo S."/>
            <person name="Nolan M."/>
            <person name="Ohm R."/>
            <person name="Pangilinan J."/>
            <person name="Park H.-J."/>
            <person name="Ramirez L."/>
            <person name="Alfaro M."/>
            <person name="Sun H."/>
            <person name="Tritt A."/>
            <person name="Yoshinaga Y."/>
            <person name="Zwiers L.-H."/>
            <person name="Turgeon B."/>
            <person name="Goodwin S."/>
            <person name="Spatafora J."/>
            <person name="Crous P."/>
            <person name="Grigoriev I."/>
        </authorList>
    </citation>
    <scope>NUCLEOTIDE SEQUENCE</scope>
    <source>
        <strain evidence="1">CBS 122681</strain>
    </source>
</reference>
<dbReference type="Proteomes" id="UP000799324">
    <property type="component" value="Unassembled WGS sequence"/>
</dbReference>
<dbReference type="AlphaFoldDB" id="A0A6A6TS56"/>
<accession>A0A6A6TS56</accession>
<feature type="non-terminal residue" evidence="1">
    <location>
        <position position="1"/>
    </location>
</feature>
<gene>
    <name evidence="1" type="ORF">K491DRAFT_583352</name>
</gene>
<dbReference type="PANTHER" id="PTHR48312:SF1">
    <property type="entry name" value="SULFOTRANSFERASE"/>
    <property type="match status" value="1"/>
</dbReference>
<dbReference type="PANTHER" id="PTHR48312">
    <property type="match status" value="1"/>
</dbReference>
<evidence type="ECO:0000313" key="1">
    <source>
        <dbReference type="EMBL" id="KAF2661987.1"/>
    </source>
</evidence>
<name>A0A6A6TS56_9PLEO</name>
<evidence type="ECO:0008006" key="3">
    <source>
        <dbReference type="Google" id="ProtNLM"/>
    </source>
</evidence>
<organism evidence="1 2">
    <name type="scientific">Lophiostoma macrostomum CBS 122681</name>
    <dbReference type="NCBI Taxonomy" id="1314788"/>
    <lineage>
        <taxon>Eukaryota</taxon>
        <taxon>Fungi</taxon>
        <taxon>Dikarya</taxon>
        <taxon>Ascomycota</taxon>
        <taxon>Pezizomycotina</taxon>
        <taxon>Dothideomycetes</taxon>
        <taxon>Pleosporomycetidae</taxon>
        <taxon>Pleosporales</taxon>
        <taxon>Lophiostomataceae</taxon>
        <taxon>Lophiostoma</taxon>
    </lineage>
</organism>
<dbReference type="OrthoDB" id="3650366at2759"/>
<feature type="non-terminal residue" evidence="1">
    <location>
        <position position="338"/>
    </location>
</feature>
<dbReference type="EMBL" id="MU004291">
    <property type="protein sequence ID" value="KAF2661987.1"/>
    <property type="molecule type" value="Genomic_DNA"/>
</dbReference>
<evidence type="ECO:0000313" key="2">
    <source>
        <dbReference type="Proteomes" id="UP000799324"/>
    </source>
</evidence>
<sequence length="338" mass="38313">LFTNPRTCSHLLTRLLNLSNQHSILRHKDDGYIFMRPTMMRLKQGLGGKPISAWTVHNQKSVKFAFQTSFNDLINWRKGATEQGKGAFLKFHCLELAEPVSESRWLHGPKGADGLQPWTVQTQDQMDRSNGNETCLPDAVLKSWRPTFLIRHPALVLPSLLRADLAFTTDLFNPDSRSNTKGYRKAWTEAKAWEVSFHWQRQLFDWYRTNLTQAEKVSGADDVSFPIVLDADDIQAPSAPALLEKYARAVGLDPDVIAFQWDATSGQKLDEMNVYEKRLLDTVSASTGIVPGKTAKGLVLEDEKVKWEKEFGEELGGMLSAWVQEALPDYEHTRQARL</sequence>